<dbReference type="STRING" id="1137138.A0A067N9X6"/>
<dbReference type="InterPro" id="IPR002110">
    <property type="entry name" value="Ankyrin_rpt"/>
</dbReference>
<feature type="compositionally biased region" description="Low complexity" evidence="4">
    <location>
        <begin position="240"/>
        <end position="250"/>
    </location>
</feature>
<evidence type="ECO:0008006" key="7">
    <source>
        <dbReference type="Google" id="ProtNLM"/>
    </source>
</evidence>
<feature type="repeat" description="ANK" evidence="3">
    <location>
        <begin position="49"/>
        <end position="73"/>
    </location>
</feature>
<protein>
    <recommendedName>
        <fullName evidence="7">Ankyrin</fullName>
    </recommendedName>
</protein>
<dbReference type="Pfam" id="PF12796">
    <property type="entry name" value="Ank_2"/>
    <property type="match status" value="1"/>
</dbReference>
<dbReference type="PROSITE" id="PS50088">
    <property type="entry name" value="ANK_REPEAT"/>
    <property type="match status" value="1"/>
</dbReference>
<keyword evidence="2 3" id="KW-0040">ANK repeat</keyword>
<evidence type="ECO:0000256" key="4">
    <source>
        <dbReference type="SAM" id="MobiDB-lite"/>
    </source>
</evidence>
<gene>
    <name evidence="5" type="ORF">PLEOSDRAFT_1107587</name>
</gene>
<evidence type="ECO:0000256" key="2">
    <source>
        <dbReference type="ARBA" id="ARBA00023043"/>
    </source>
</evidence>
<organism evidence="5 6">
    <name type="scientific">Pleurotus ostreatus (strain PC15)</name>
    <name type="common">Oyster mushroom</name>
    <dbReference type="NCBI Taxonomy" id="1137138"/>
    <lineage>
        <taxon>Eukaryota</taxon>
        <taxon>Fungi</taxon>
        <taxon>Dikarya</taxon>
        <taxon>Basidiomycota</taxon>
        <taxon>Agaricomycotina</taxon>
        <taxon>Agaricomycetes</taxon>
        <taxon>Agaricomycetidae</taxon>
        <taxon>Agaricales</taxon>
        <taxon>Pleurotineae</taxon>
        <taxon>Pleurotaceae</taxon>
        <taxon>Pleurotus</taxon>
    </lineage>
</organism>
<dbReference type="InParanoid" id="A0A067N9X6"/>
<dbReference type="SMART" id="SM00248">
    <property type="entry name" value="ANK"/>
    <property type="match status" value="2"/>
</dbReference>
<sequence length="279" mass="30022">MSNIWVAAGDGDLARVQHLVETQSTNVLASMTYRLIDDIGISPNQPDAHTYTPMHAAASYGHLHVLTYLISKGLVLLHRWTKFTALTPGITGGDVNVTDHDGDTPLYAVENIQTARFLIDNGASLQITNNEGISPIDHLSEDFPAVAAYLQTRLPPSQPPTSNLPSSPSQTVSQSSFPSQHAQHVASESLTSELIESVQSILQQAQSNDTMDTPEVDEALTAAVTRSVLRGMTVGLEYSAQQQQQQAGEEQVGEARSAGSLDQNMQDDASDTKRSKTGE</sequence>
<feature type="region of interest" description="Disordered" evidence="4">
    <location>
        <begin position="153"/>
        <end position="190"/>
    </location>
</feature>
<evidence type="ECO:0000256" key="3">
    <source>
        <dbReference type="PROSITE-ProRule" id="PRU00023"/>
    </source>
</evidence>
<dbReference type="Proteomes" id="UP000027073">
    <property type="component" value="Unassembled WGS sequence"/>
</dbReference>
<feature type="compositionally biased region" description="Basic and acidic residues" evidence="4">
    <location>
        <begin position="270"/>
        <end position="279"/>
    </location>
</feature>
<dbReference type="PROSITE" id="PS50297">
    <property type="entry name" value="ANK_REP_REGION"/>
    <property type="match status" value="1"/>
</dbReference>
<proteinExistence type="predicted"/>
<keyword evidence="1" id="KW-0677">Repeat</keyword>
<dbReference type="HOGENOM" id="CLU_078327_1_0_1"/>
<dbReference type="SUPFAM" id="SSF48403">
    <property type="entry name" value="Ankyrin repeat"/>
    <property type="match status" value="1"/>
</dbReference>
<evidence type="ECO:0000256" key="1">
    <source>
        <dbReference type="ARBA" id="ARBA00022737"/>
    </source>
</evidence>
<evidence type="ECO:0000313" key="5">
    <source>
        <dbReference type="EMBL" id="KDQ24659.1"/>
    </source>
</evidence>
<dbReference type="Gene3D" id="1.25.40.20">
    <property type="entry name" value="Ankyrin repeat-containing domain"/>
    <property type="match status" value="1"/>
</dbReference>
<dbReference type="PANTHER" id="PTHR24171:SF9">
    <property type="entry name" value="ANKYRIN REPEAT DOMAIN-CONTAINING PROTEIN 39"/>
    <property type="match status" value="1"/>
</dbReference>
<evidence type="ECO:0000313" key="6">
    <source>
        <dbReference type="Proteomes" id="UP000027073"/>
    </source>
</evidence>
<feature type="compositionally biased region" description="Low complexity" evidence="4">
    <location>
        <begin position="165"/>
        <end position="180"/>
    </location>
</feature>
<dbReference type="OrthoDB" id="19174at2759"/>
<dbReference type="FunCoup" id="A0A067N9X6">
    <property type="interactions" value="21"/>
</dbReference>
<dbReference type="EMBL" id="KL198011">
    <property type="protein sequence ID" value="KDQ24659.1"/>
    <property type="molecule type" value="Genomic_DNA"/>
</dbReference>
<dbReference type="PANTHER" id="PTHR24171">
    <property type="entry name" value="ANKYRIN REPEAT DOMAIN-CONTAINING PROTEIN 39-RELATED"/>
    <property type="match status" value="1"/>
</dbReference>
<dbReference type="InterPro" id="IPR036770">
    <property type="entry name" value="Ankyrin_rpt-contain_sf"/>
</dbReference>
<reference evidence="6" key="1">
    <citation type="journal article" date="2014" name="Proc. Natl. Acad. Sci. U.S.A.">
        <title>Extensive sampling of basidiomycete genomes demonstrates inadequacy of the white-rot/brown-rot paradigm for wood decay fungi.</title>
        <authorList>
            <person name="Riley R."/>
            <person name="Salamov A.A."/>
            <person name="Brown D.W."/>
            <person name="Nagy L.G."/>
            <person name="Floudas D."/>
            <person name="Held B.W."/>
            <person name="Levasseur A."/>
            <person name="Lombard V."/>
            <person name="Morin E."/>
            <person name="Otillar R."/>
            <person name="Lindquist E.A."/>
            <person name="Sun H."/>
            <person name="LaButti K.M."/>
            <person name="Schmutz J."/>
            <person name="Jabbour D."/>
            <person name="Luo H."/>
            <person name="Baker S.E."/>
            <person name="Pisabarro A.G."/>
            <person name="Walton J.D."/>
            <person name="Blanchette R.A."/>
            <person name="Henrissat B."/>
            <person name="Martin F."/>
            <person name="Cullen D."/>
            <person name="Hibbett D.S."/>
            <person name="Grigoriev I.V."/>
        </authorList>
    </citation>
    <scope>NUCLEOTIDE SEQUENCE [LARGE SCALE GENOMIC DNA]</scope>
    <source>
        <strain evidence="6">PC15</strain>
    </source>
</reference>
<name>A0A067N9X6_PLEO1</name>
<feature type="region of interest" description="Disordered" evidence="4">
    <location>
        <begin position="239"/>
        <end position="279"/>
    </location>
</feature>
<dbReference type="VEuPathDB" id="FungiDB:PLEOSDRAFT_1107587"/>
<dbReference type="AlphaFoldDB" id="A0A067N9X6"/>
<accession>A0A067N9X6</accession>